<name>A0ABW5QJQ6_9HYPH</name>
<reference evidence="2" key="1">
    <citation type="journal article" date="2019" name="Int. J. Syst. Evol. Microbiol.">
        <title>The Global Catalogue of Microorganisms (GCM) 10K type strain sequencing project: providing services to taxonomists for standard genome sequencing and annotation.</title>
        <authorList>
            <consortium name="The Broad Institute Genomics Platform"/>
            <consortium name="The Broad Institute Genome Sequencing Center for Infectious Disease"/>
            <person name="Wu L."/>
            <person name="Ma J."/>
        </authorList>
    </citation>
    <scope>NUCLEOTIDE SEQUENCE [LARGE SCALE GENOMIC DNA]</scope>
    <source>
        <strain evidence="2">CCM 7427</strain>
    </source>
</reference>
<accession>A0ABW5QJQ6</accession>
<organism evidence="1 2">
    <name type="scientific">Devosia albogilva</name>
    <dbReference type="NCBI Taxonomy" id="429726"/>
    <lineage>
        <taxon>Bacteria</taxon>
        <taxon>Pseudomonadati</taxon>
        <taxon>Pseudomonadota</taxon>
        <taxon>Alphaproteobacteria</taxon>
        <taxon>Hyphomicrobiales</taxon>
        <taxon>Devosiaceae</taxon>
        <taxon>Devosia</taxon>
    </lineage>
</organism>
<evidence type="ECO:0000313" key="2">
    <source>
        <dbReference type="Proteomes" id="UP001597521"/>
    </source>
</evidence>
<comment type="caution">
    <text evidence="1">The sequence shown here is derived from an EMBL/GenBank/DDBJ whole genome shotgun (WGS) entry which is preliminary data.</text>
</comment>
<dbReference type="Proteomes" id="UP001597521">
    <property type="component" value="Unassembled WGS sequence"/>
</dbReference>
<evidence type="ECO:0000313" key="1">
    <source>
        <dbReference type="EMBL" id="MFD2647589.1"/>
    </source>
</evidence>
<dbReference type="RefSeq" id="WP_386832611.1">
    <property type="nucleotide sequence ID" value="NZ_JBHUNP010000001.1"/>
</dbReference>
<protein>
    <submittedName>
        <fullName evidence="1">Uncharacterized protein</fullName>
    </submittedName>
</protein>
<gene>
    <name evidence="1" type="ORF">ACFSX5_07285</name>
</gene>
<proteinExistence type="predicted"/>
<keyword evidence="2" id="KW-1185">Reference proteome</keyword>
<dbReference type="EMBL" id="JBHUNP010000001">
    <property type="protein sequence ID" value="MFD2647589.1"/>
    <property type="molecule type" value="Genomic_DNA"/>
</dbReference>
<sequence>MAEFDTEVRVLPVTLEARVTRPSLASSVPDANFVSQLLAARAHLPPQRERRRATPEGAVGAYAAGARIAVRRMPAGYRTTIVA</sequence>